<reference evidence="2" key="3">
    <citation type="submission" date="2012-07" db="EMBL/GenBank/DDBJ databases">
        <authorList>
            <person name="Akiyama T."/>
            <person name="Takeshita N."/>
            <person name="Ohmagari N."/>
            <person name="Kirikae T."/>
        </authorList>
    </citation>
    <scope>NUCLEOTIDE SEQUENCE</scope>
    <source>
        <strain evidence="2">ATCC BAA-847</strain>
    </source>
</reference>
<organism evidence="2 5">
    <name type="scientific">Helicobacter cinaedi CCUG 18818 = ATCC BAA-847</name>
    <dbReference type="NCBI Taxonomy" id="537971"/>
    <lineage>
        <taxon>Bacteria</taxon>
        <taxon>Pseudomonadati</taxon>
        <taxon>Campylobacterota</taxon>
        <taxon>Epsilonproteobacteria</taxon>
        <taxon>Campylobacterales</taxon>
        <taxon>Helicobacteraceae</taxon>
        <taxon>Helicobacter</taxon>
    </lineage>
</organism>
<dbReference type="RefSeq" id="WP_002955440.1">
    <property type="nucleotide sequence ID" value="NC_020555.1"/>
</dbReference>
<dbReference type="Gene3D" id="3.40.50.300">
    <property type="entry name" value="P-loop containing nucleotide triphosphate hydrolases"/>
    <property type="match status" value="1"/>
</dbReference>
<accession>A0AAI8MNX9</accession>
<name>A0AAI8MNX9_9HELI</name>
<dbReference type="KEGG" id="hcb:HCBAA847_1771"/>
<feature type="domain" description="AAA" evidence="1">
    <location>
        <begin position="35"/>
        <end position="130"/>
    </location>
</feature>
<gene>
    <name evidence="2" type="ORF">HCBAA847_1771</name>
    <name evidence="3" type="ORF">HCCG_00163</name>
</gene>
<evidence type="ECO:0000313" key="4">
    <source>
        <dbReference type="Proteomes" id="UP000005755"/>
    </source>
</evidence>
<dbReference type="AlphaFoldDB" id="A0AAI8MNX9"/>
<dbReference type="EMBL" id="DS990391">
    <property type="protein sequence ID" value="EFR45617.1"/>
    <property type="molecule type" value="Genomic_DNA"/>
</dbReference>
<evidence type="ECO:0000313" key="3">
    <source>
        <dbReference type="EMBL" id="EFR45617.1"/>
    </source>
</evidence>
<dbReference type="EMBL" id="AP012492">
    <property type="protein sequence ID" value="BAM32991.1"/>
    <property type="molecule type" value="Genomic_DNA"/>
</dbReference>
<proteinExistence type="predicted"/>
<reference evidence="2 5" key="2">
    <citation type="journal article" date="2012" name="J. Bacteriol.">
        <title>Complete Genome Sequence of Helicobacter cinaedi Type Strain ATCC BAA-847.</title>
        <authorList>
            <person name="Miyoshi-Akiyama T."/>
            <person name="Takeshita N."/>
            <person name="Ohmagari N."/>
            <person name="Kirikae T."/>
        </authorList>
    </citation>
    <scope>NUCLEOTIDE SEQUENCE [LARGE SCALE GENOMIC DNA]</scope>
    <source>
        <strain evidence="2 5">ATCC BAA-847</strain>
    </source>
</reference>
<dbReference type="Pfam" id="PF13173">
    <property type="entry name" value="AAA_14"/>
    <property type="match status" value="1"/>
</dbReference>
<evidence type="ECO:0000259" key="1">
    <source>
        <dbReference type="Pfam" id="PF13173"/>
    </source>
</evidence>
<dbReference type="Proteomes" id="UP000006036">
    <property type="component" value="Chromosome 1"/>
</dbReference>
<evidence type="ECO:0000313" key="5">
    <source>
        <dbReference type="Proteomes" id="UP000006036"/>
    </source>
</evidence>
<reference evidence="3" key="1">
    <citation type="submission" date="2008-08" db="EMBL/GenBank/DDBJ databases">
        <title>Annotation of Helicobacter cinaedi strain CCUG 18818.</title>
        <authorList>
            <consortium name="The Broad Institute Genome Sequencing Platform"/>
            <person name="Fox J.G."/>
            <person name="Shen Z."/>
            <person name="Charoenlap N."/>
            <person name="Schauer D.B."/>
            <person name="Ward D."/>
            <person name="Mehta T."/>
            <person name="Young S."/>
            <person name="Jaffe D."/>
            <person name="Gnerre S."/>
            <person name="Berlin A."/>
            <person name="Heiman D."/>
            <person name="Hepburn T."/>
            <person name="Shea T."/>
            <person name="Sykes S."/>
            <person name="Alvarado L."/>
            <person name="Kodira C."/>
            <person name="Borodovsky M."/>
            <person name="Lander E."/>
            <person name="Galagan J."/>
            <person name="Nusbaum C."/>
            <person name="Birren B."/>
        </authorList>
    </citation>
    <scope>NUCLEOTIDE SEQUENCE</scope>
    <source>
        <strain evidence="3">CCUG 18818</strain>
    </source>
</reference>
<keyword evidence="4" id="KW-1185">Reference proteome</keyword>
<evidence type="ECO:0000313" key="2">
    <source>
        <dbReference type="EMBL" id="BAM32991.1"/>
    </source>
</evidence>
<dbReference type="SUPFAM" id="SSF52540">
    <property type="entry name" value="P-loop containing nucleoside triphosphate hydrolases"/>
    <property type="match status" value="1"/>
</dbReference>
<dbReference type="InterPro" id="IPR041682">
    <property type="entry name" value="AAA_14"/>
</dbReference>
<sequence length="145" mass="16708">MIQQNINQINESNKNKRYAVDIIKDFFNANKEKNGKIVVLYGLRRIGKTTIMNQIIDEYKNSLKCAFYEIETNDKMDNIYDMLICERDKGIKLICLDKITNAKDFIEDSAILADIFAKEGMKIRITGTESLGFYFAENKGFTPAL</sequence>
<reference evidence="4" key="4">
    <citation type="journal article" date="2014" name="Genome Announc.">
        <title>Draft genome sequences of six enterohepatic helicobacter species isolated from humans and one from rhesus macaques.</title>
        <authorList>
            <person name="Shen Z."/>
            <person name="Sheh A."/>
            <person name="Young S.K."/>
            <person name="Abouelliel A."/>
            <person name="Ward D.V."/>
            <person name="Earl A.M."/>
            <person name="Fox J.G."/>
        </authorList>
    </citation>
    <scope>NUCLEOTIDE SEQUENCE [LARGE SCALE GENOMIC DNA]</scope>
    <source>
        <strain evidence="4">CCUG 18818</strain>
    </source>
</reference>
<dbReference type="InterPro" id="IPR027417">
    <property type="entry name" value="P-loop_NTPase"/>
</dbReference>
<dbReference type="Proteomes" id="UP000005755">
    <property type="component" value="Unassembled WGS sequence"/>
</dbReference>
<protein>
    <recommendedName>
        <fullName evidence="1">AAA domain-containing protein</fullName>
    </recommendedName>
</protein>